<keyword evidence="1" id="KW-0472">Membrane</keyword>
<dbReference type="EMBL" id="JANQDX010000005">
    <property type="protein sequence ID" value="KAL0923892.1"/>
    <property type="molecule type" value="Genomic_DNA"/>
</dbReference>
<feature type="transmembrane region" description="Helical" evidence="1">
    <location>
        <begin position="133"/>
        <end position="153"/>
    </location>
</feature>
<evidence type="ECO:0000313" key="3">
    <source>
        <dbReference type="Proteomes" id="UP001552299"/>
    </source>
</evidence>
<feature type="transmembrane region" description="Helical" evidence="1">
    <location>
        <begin position="74"/>
        <end position="92"/>
    </location>
</feature>
<feature type="transmembrane region" description="Helical" evidence="1">
    <location>
        <begin position="99"/>
        <end position="118"/>
    </location>
</feature>
<reference evidence="2 3" key="1">
    <citation type="journal article" date="2024" name="Plant Biotechnol. J.">
        <title>Dendrobium thyrsiflorum genome and its molecular insights into genes involved in important horticultural traits.</title>
        <authorList>
            <person name="Chen B."/>
            <person name="Wang J.Y."/>
            <person name="Zheng P.J."/>
            <person name="Li K.L."/>
            <person name="Liang Y.M."/>
            <person name="Chen X.F."/>
            <person name="Zhang C."/>
            <person name="Zhao X."/>
            <person name="He X."/>
            <person name="Zhang G.Q."/>
            <person name="Liu Z.J."/>
            <person name="Xu Q."/>
        </authorList>
    </citation>
    <scope>NUCLEOTIDE SEQUENCE [LARGE SCALE GENOMIC DNA]</scope>
    <source>
        <strain evidence="2">GZMU011</strain>
    </source>
</reference>
<sequence>MGSLTASTMFIAAFFLSVLMEIAHGQMTTKTSSRWIDGKAIDQGIAYFLMLVALFVFLDNCGFCYCFSGSFGLFGGYGLCLAGVSGRILDVLQLVVGRLVCWLLWLFCVGGGLVFWLLVDCADGLVSLSFRNYYWGSFNTGYILECYIIFYYCGFDSMGALILSVDGIIEWLWFNSIDCGNFVLTLSCLVDSYGLGDLFVVMAVGLALCPDNSGLPHMVYVVNKRSFNFGFPCSYER</sequence>
<keyword evidence="3" id="KW-1185">Reference proteome</keyword>
<dbReference type="Pfam" id="PF06376">
    <property type="entry name" value="AGP"/>
    <property type="match status" value="1"/>
</dbReference>
<keyword evidence="1" id="KW-1133">Transmembrane helix</keyword>
<gene>
    <name evidence="2" type="ORF">M5K25_004678</name>
</gene>
<dbReference type="PANTHER" id="PTHR33374">
    <property type="entry name" value="ARABINOGALACTAN PROTEIN 20"/>
    <property type="match status" value="1"/>
</dbReference>
<dbReference type="Proteomes" id="UP001552299">
    <property type="component" value="Unassembled WGS sequence"/>
</dbReference>
<comment type="caution">
    <text evidence="2">The sequence shown here is derived from an EMBL/GenBank/DDBJ whole genome shotgun (WGS) entry which is preliminary data.</text>
</comment>
<protein>
    <submittedName>
        <fullName evidence="2">Uncharacterized protein</fullName>
    </submittedName>
</protein>
<evidence type="ECO:0000256" key="1">
    <source>
        <dbReference type="SAM" id="Phobius"/>
    </source>
</evidence>
<proteinExistence type="predicted"/>
<feature type="transmembrane region" description="Helical" evidence="1">
    <location>
        <begin position="6"/>
        <end position="24"/>
    </location>
</feature>
<keyword evidence="1" id="KW-0812">Transmembrane</keyword>
<name>A0ABD0VMN6_DENTH</name>
<evidence type="ECO:0000313" key="2">
    <source>
        <dbReference type="EMBL" id="KAL0923892.1"/>
    </source>
</evidence>
<organism evidence="2 3">
    <name type="scientific">Dendrobium thyrsiflorum</name>
    <name type="common">Pinecone-like raceme dendrobium</name>
    <name type="synonym">Orchid</name>
    <dbReference type="NCBI Taxonomy" id="117978"/>
    <lineage>
        <taxon>Eukaryota</taxon>
        <taxon>Viridiplantae</taxon>
        <taxon>Streptophyta</taxon>
        <taxon>Embryophyta</taxon>
        <taxon>Tracheophyta</taxon>
        <taxon>Spermatophyta</taxon>
        <taxon>Magnoliopsida</taxon>
        <taxon>Liliopsida</taxon>
        <taxon>Asparagales</taxon>
        <taxon>Orchidaceae</taxon>
        <taxon>Epidendroideae</taxon>
        <taxon>Malaxideae</taxon>
        <taxon>Dendrobiinae</taxon>
        <taxon>Dendrobium</taxon>
    </lineage>
</organism>
<dbReference type="InterPro" id="IPR009424">
    <property type="entry name" value="AGP16/20/22/41"/>
</dbReference>
<feature type="transmembrane region" description="Helical" evidence="1">
    <location>
        <begin position="45"/>
        <end position="68"/>
    </location>
</feature>
<accession>A0ABD0VMN6</accession>
<dbReference type="AlphaFoldDB" id="A0ABD0VMN6"/>